<reference evidence="3" key="1">
    <citation type="journal article" date="2015" name="Genome Announc.">
        <title>Draft genome sequence of the cellulolytic fungus Chaetomium globosum.</title>
        <authorList>
            <person name="Cuomo C.A."/>
            <person name="Untereiner W.A."/>
            <person name="Ma L.-J."/>
            <person name="Grabherr M."/>
            <person name="Birren B.W."/>
        </authorList>
    </citation>
    <scope>NUCLEOTIDE SEQUENCE [LARGE SCALE GENOMIC DNA]</scope>
    <source>
        <strain evidence="3">ATCC 6205 / CBS 148.51 / DSM 1962 / NBRC 6347 / NRRL 1970</strain>
    </source>
</reference>
<feature type="compositionally biased region" description="Low complexity" evidence="1">
    <location>
        <begin position="97"/>
        <end position="118"/>
    </location>
</feature>
<feature type="region of interest" description="Disordered" evidence="1">
    <location>
        <begin position="215"/>
        <end position="243"/>
    </location>
</feature>
<feature type="region of interest" description="Disordered" evidence="1">
    <location>
        <begin position="1"/>
        <end position="24"/>
    </location>
</feature>
<dbReference type="AlphaFoldDB" id="Q2H833"/>
<protein>
    <submittedName>
        <fullName evidence="2">Uncharacterized protein</fullName>
    </submittedName>
</protein>
<evidence type="ECO:0000313" key="3">
    <source>
        <dbReference type="Proteomes" id="UP000001056"/>
    </source>
</evidence>
<feature type="compositionally biased region" description="Gly residues" evidence="1">
    <location>
        <begin position="215"/>
        <end position="227"/>
    </location>
</feature>
<dbReference type="OrthoDB" id="10577871at2759"/>
<dbReference type="RefSeq" id="XP_001230137.1">
    <property type="nucleotide sequence ID" value="XM_001230136.1"/>
</dbReference>
<proteinExistence type="predicted"/>
<accession>Q2H833</accession>
<organism evidence="2 3">
    <name type="scientific">Chaetomium globosum (strain ATCC 6205 / CBS 148.51 / DSM 1962 / NBRC 6347 / NRRL 1970)</name>
    <name type="common">Soil fungus</name>
    <dbReference type="NCBI Taxonomy" id="306901"/>
    <lineage>
        <taxon>Eukaryota</taxon>
        <taxon>Fungi</taxon>
        <taxon>Dikarya</taxon>
        <taxon>Ascomycota</taxon>
        <taxon>Pezizomycotina</taxon>
        <taxon>Sordariomycetes</taxon>
        <taxon>Sordariomycetidae</taxon>
        <taxon>Sordariales</taxon>
        <taxon>Chaetomiaceae</taxon>
        <taxon>Chaetomium</taxon>
    </lineage>
</organism>
<dbReference type="VEuPathDB" id="FungiDB:CHGG_03621"/>
<dbReference type="EMBL" id="CH408030">
    <property type="protein sequence ID" value="EAQ91686.1"/>
    <property type="molecule type" value="Genomic_DNA"/>
</dbReference>
<sequence length="243" mass="25992">MPIFNTTEVVEIEDDDQEVKAGPSKFNKRNIKGAAMQGFHLTPAAARAEAIAGTQRVSSPAPNTPSAGLFTQPTPTAWPSESSRGLTSTATAVAVTPQQQPQQQQQPQSQPQPQPQQQDQHHPLPPYHARGATMTLTEARFFYGHVARQLERAEDEDDEGRRRLGLGIEAEDAVEIAFAVAQARMRQEFGVHGVRIATWDTGRVRAGRLRVGGDGGGGGGFGGGRAGGARVDGRPRAVGEDGW</sequence>
<dbReference type="InParanoid" id="Q2H833"/>
<feature type="region of interest" description="Disordered" evidence="1">
    <location>
        <begin position="52"/>
        <end position="129"/>
    </location>
</feature>
<evidence type="ECO:0000256" key="1">
    <source>
        <dbReference type="SAM" id="MobiDB-lite"/>
    </source>
</evidence>
<evidence type="ECO:0000313" key="2">
    <source>
        <dbReference type="EMBL" id="EAQ91686.1"/>
    </source>
</evidence>
<feature type="compositionally biased region" description="Polar residues" evidence="1">
    <location>
        <begin position="55"/>
        <end position="91"/>
    </location>
</feature>
<feature type="compositionally biased region" description="Basic and acidic residues" evidence="1">
    <location>
        <begin position="231"/>
        <end position="243"/>
    </location>
</feature>
<dbReference type="HOGENOM" id="CLU_1142484_0_0_1"/>
<keyword evidence="3" id="KW-1185">Reference proteome</keyword>
<name>Q2H833_CHAGB</name>
<dbReference type="Proteomes" id="UP000001056">
    <property type="component" value="Unassembled WGS sequence"/>
</dbReference>
<dbReference type="GeneID" id="4389256"/>
<gene>
    <name evidence="2" type="ORF">CHGG_03621</name>
</gene>